<evidence type="ECO:0000259" key="4">
    <source>
        <dbReference type="PROSITE" id="PS50878"/>
    </source>
</evidence>
<evidence type="ECO:0000313" key="5">
    <source>
        <dbReference type="EMBL" id="KAJ1112426.1"/>
    </source>
</evidence>
<dbReference type="InterPro" id="IPR043128">
    <property type="entry name" value="Rev_trsase/Diguanyl_cyclase"/>
</dbReference>
<evidence type="ECO:0000256" key="2">
    <source>
        <dbReference type="ARBA" id="ARBA00012180"/>
    </source>
</evidence>
<dbReference type="EMBL" id="JANPWB010000012">
    <property type="protein sequence ID" value="KAJ1112426.1"/>
    <property type="molecule type" value="Genomic_DNA"/>
</dbReference>
<dbReference type="InterPro" id="IPR043502">
    <property type="entry name" value="DNA/RNA_pol_sf"/>
</dbReference>
<reference evidence="5" key="1">
    <citation type="journal article" date="2022" name="bioRxiv">
        <title>Sequencing and chromosome-scale assembly of the giantPleurodeles waltlgenome.</title>
        <authorList>
            <person name="Brown T."/>
            <person name="Elewa A."/>
            <person name="Iarovenko S."/>
            <person name="Subramanian E."/>
            <person name="Araus A.J."/>
            <person name="Petzold A."/>
            <person name="Susuki M."/>
            <person name="Suzuki K.-i.T."/>
            <person name="Hayashi T."/>
            <person name="Toyoda A."/>
            <person name="Oliveira C."/>
            <person name="Osipova E."/>
            <person name="Leigh N.D."/>
            <person name="Simon A."/>
            <person name="Yun M.H."/>
        </authorList>
    </citation>
    <scope>NUCLEOTIDE SEQUENCE</scope>
    <source>
        <strain evidence="5">20211129_DDA</strain>
        <tissue evidence="5">Liver</tissue>
    </source>
</reference>
<evidence type="ECO:0000313" key="6">
    <source>
        <dbReference type="Proteomes" id="UP001066276"/>
    </source>
</evidence>
<dbReference type="EC" id="3.1.26.4" evidence="2"/>
<sequence length="273" mass="30482">MAVVAANLRRKGISVFPYLDDWLIKAKTPELVLHHLQMTTQLLFSLGFTVNMPKSHLEPSQRLLFIGAVLDTTLNPAYPPPQRIQDLQALIPMFQNGAVVSVLKVLCLLGLFASCILLIAHARWHMTALQWCLRKQWFQHKGDLEEFITIYRDAAKDLRWWAVDGNLSQGRPFALPPSVATIIMDASTLGWGAHLGDLEIKGLWSPVEQTFHISLLELQVICLALKAFLPSRSVTSGLDGQHYSDVVHQQAWSMVVPSLQRGSGPGHRPIGFP</sequence>
<comment type="similarity">
    <text evidence="1">Belongs to the beta type-B retroviral polymerase family. HERV class-II K(HML-2) pol subfamily.</text>
</comment>
<dbReference type="PROSITE" id="PS50878">
    <property type="entry name" value="RT_POL"/>
    <property type="match status" value="1"/>
</dbReference>
<gene>
    <name evidence="5" type="ORF">NDU88_000690</name>
</gene>
<keyword evidence="3" id="KW-0812">Transmembrane</keyword>
<accession>A0AAV7N8V1</accession>
<evidence type="ECO:0000256" key="3">
    <source>
        <dbReference type="SAM" id="Phobius"/>
    </source>
</evidence>
<organism evidence="5 6">
    <name type="scientific">Pleurodeles waltl</name>
    <name type="common">Iberian ribbed newt</name>
    <dbReference type="NCBI Taxonomy" id="8319"/>
    <lineage>
        <taxon>Eukaryota</taxon>
        <taxon>Metazoa</taxon>
        <taxon>Chordata</taxon>
        <taxon>Craniata</taxon>
        <taxon>Vertebrata</taxon>
        <taxon>Euteleostomi</taxon>
        <taxon>Amphibia</taxon>
        <taxon>Batrachia</taxon>
        <taxon>Caudata</taxon>
        <taxon>Salamandroidea</taxon>
        <taxon>Salamandridae</taxon>
        <taxon>Pleurodelinae</taxon>
        <taxon>Pleurodeles</taxon>
    </lineage>
</organism>
<dbReference type="GO" id="GO:0004523">
    <property type="term" value="F:RNA-DNA hybrid ribonuclease activity"/>
    <property type="evidence" value="ECO:0007669"/>
    <property type="project" value="UniProtKB-EC"/>
</dbReference>
<dbReference type="InterPro" id="IPR052055">
    <property type="entry name" value="Hepadnavirus_pol/RT"/>
</dbReference>
<feature type="transmembrane region" description="Helical" evidence="3">
    <location>
        <begin position="98"/>
        <end position="120"/>
    </location>
</feature>
<dbReference type="AlphaFoldDB" id="A0AAV7N8V1"/>
<keyword evidence="3" id="KW-0472">Membrane</keyword>
<dbReference type="PANTHER" id="PTHR33050">
    <property type="entry name" value="REVERSE TRANSCRIPTASE DOMAIN-CONTAINING PROTEIN"/>
    <property type="match status" value="1"/>
</dbReference>
<dbReference type="InterPro" id="IPR000477">
    <property type="entry name" value="RT_dom"/>
</dbReference>
<keyword evidence="6" id="KW-1185">Reference proteome</keyword>
<dbReference type="Proteomes" id="UP001066276">
    <property type="component" value="Chromosome 8"/>
</dbReference>
<dbReference type="PANTHER" id="PTHR33050:SF7">
    <property type="entry name" value="RIBONUCLEASE H"/>
    <property type="match status" value="1"/>
</dbReference>
<dbReference type="Gene3D" id="3.30.70.270">
    <property type="match status" value="1"/>
</dbReference>
<proteinExistence type="inferred from homology"/>
<keyword evidence="3" id="KW-1133">Transmembrane helix</keyword>
<dbReference type="SUPFAM" id="SSF56672">
    <property type="entry name" value="DNA/RNA polymerases"/>
    <property type="match status" value="1"/>
</dbReference>
<protein>
    <recommendedName>
        <fullName evidence="2">ribonuclease H</fullName>
        <ecNumber evidence="2">3.1.26.4</ecNumber>
    </recommendedName>
</protein>
<comment type="caution">
    <text evidence="5">The sequence shown here is derived from an EMBL/GenBank/DDBJ whole genome shotgun (WGS) entry which is preliminary data.</text>
</comment>
<feature type="domain" description="Reverse transcriptase" evidence="4">
    <location>
        <begin position="1"/>
        <end position="70"/>
    </location>
</feature>
<name>A0AAV7N8V1_PLEWA</name>
<evidence type="ECO:0000256" key="1">
    <source>
        <dbReference type="ARBA" id="ARBA00010879"/>
    </source>
</evidence>